<dbReference type="EMBL" id="ATLV01018609">
    <property type="status" value="NOT_ANNOTATED_CDS"/>
    <property type="molecule type" value="Genomic_DNA"/>
</dbReference>
<protein>
    <submittedName>
        <fullName evidence="1 2">NAD+ synthase</fullName>
    </submittedName>
</protein>
<organism evidence="1">
    <name type="scientific">Anopheles sinensis</name>
    <name type="common">Mosquito</name>
    <dbReference type="NCBI Taxonomy" id="74873"/>
    <lineage>
        <taxon>Eukaryota</taxon>
        <taxon>Metazoa</taxon>
        <taxon>Ecdysozoa</taxon>
        <taxon>Arthropoda</taxon>
        <taxon>Hexapoda</taxon>
        <taxon>Insecta</taxon>
        <taxon>Pterygota</taxon>
        <taxon>Neoptera</taxon>
        <taxon>Endopterygota</taxon>
        <taxon>Diptera</taxon>
        <taxon>Nematocera</taxon>
        <taxon>Culicoidea</taxon>
        <taxon>Culicidae</taxon>
        <taxon>Anophelinae</taxon>
        <taxon>Anopheles</taxon>
    </lineage>
</organism>
<evidence type="ECO:0000313" key="3">
    <source>
        <dbReference type="Proteomes" id="UP000030765"/>
    </source>
</evidence>
<accession>A0A084VZ52</accession>
<name>A0A084VZ52_ANOSI</name>
<dbReference type="VEuPathDB" id="VectorBase:ASIC011025"/>
<dbReference type="VEuPathDB" id="VectorBase:ASIS012477"/>
<keyword evidence="3" id="KW-1185">Reference proteome</keyword>
<dbReference type="AlphaFoldDB" id="A0A084VZ52"/>
<gene>
    <name evidence="1" type="ORF">ZHAS_00011025</name>
</gene>
<proteinExistence type="predicted"/>
<dbReference type="EnsemblMetazoa" id="ASIC011025-RA">
    <property type="protein sequence ID" value="ASIC011025-PA"/>
    <property type="gene ID" value="ASIC011025"/>
</dbReference>
<evidence type="ECO:0000313" key="1">
    <source>
        <dbReference type="EMBL" id="KFB43246.1"/>
    </source>
</evidence>
<reference evidence="2" key="2">
    <citation type="submission" date="2020-05" db="UniProtKB">
        <authorList>
            <consortium name="EnsemblMetazoa"/>
        </authorList>
    </citation>
    <scope>IDENTIFICATION</scope>
</reference>
<reference evidence="1 3" key="1">
    <citation type="journal article" date="2014" name="BMC Genomics">
        <title>Genome sequence of Anopheles sinensis provides insight into genetics basis of mosquito competence for malaria parasites.</title>
        <authorList>
            <person name="Zhou D."/>
            <person name="Zhang D."/>
            <person name="Ding G."/>
            <person name="Shi L."/>
            <person name="Hou Q."/>
            <person name="Ye Y."/>
            <person name="Xu Y."/>
            <person name="Zhou H."/>
            <person name="Xiong C."/>
            <person name="Li S."/>
            <person name="Yu J."/>
            <person name="Hong S."/>
            <person name="Yu X."/>
            <person name="Zou P."/>
            <person name="Chen C."/>
            <person name="Chang X."/>
            <person name="Wang W."/>
            <person name="Lv Y."/>
            <person name="Sun Y."/>
            <person name="Ma L."/>
            <person name="Shen B."/>
            <person name="Zhu C."/>
        </authorList>
    </citation>
    <scope>NUCLEOTIDE SEQUENCE [LARGE SCALE GENOMIC DNA]</scope>
</reference>
<evidence type="ECO:0000313" key="2">
    <source>
        <dbReference type="EnsemblMetazoa" id="ASIC011025-PA"/>
    </source>
</evidence>
<dbReference type="EMBL" id="KE525239">
    <property type="protein sequence ID" value="KFB43246.1"/>
    <property type="molecule type" value="Genomic_DNA"/>
</dbReference>
<sequence>MRIPFFSDQRHFVWENRDRIGKPVECARDKLSDRCWMMELVSALCESGLLENQINHWTGSPQVFRHSWNRSTVGFAPKTNTYRIGGKDGFLDSWIDTATYSIINVSCGQQLLHSSPSVRNQTHVFAPMPEGFSWVVGYWTIGRVFERNLTNVSFLCPLPVA</sequence>
<dbReference type="Proteomes" id="UP000030765">
    <property type="component" value="Unassembled WGS sequence"/>
</dbReference>